<gene>
    <name evidence="2" type="ORF">CSAL01_09601</name>
</gene>
<dbReference type="AlphaFoldDB" id="A0A135UJ42"/>
<accession>A0A135UJ42</accession>
<evidence type="ECO:0000256" key="1">
    <source>
        <dbReference type="SAM" id="MobiDB-lite"/>
    </source>
</evidence>
<dbReference type="Proteomes" id="UP000070121">
    <property type="component" value="Unassembled WGS sequence"/>
</dbReference>
<evidence type="ECO:0000313" key="2">
    <source>
        <dbReference type="EMBL" id="KXH60404.1"/>
    </source>
</evidence>
<comment type="caution">
    <text evidence="2">The sequence shown here is derived from an EMBL/GenBank/DDBJ whole genome shotgun (WGS) entry which is preliminary data.</text>
</comment>
<dbReference type="EMBL" id="JFFI01001387">
    <property type="protein sequence ID" value="KXH60404.1"/>
    <property type="molecule type" value="Genomic_DNA"/>
</dbReference>
<sequence length="265" mass="29710">MASSSDKDLTHETVYDEDWWVKNSREHPDSPIVLPPLSPPAQETSGDSNASNHTNTSNITVPATAIHTHDTTAADISVLRPPENPHAPLLLPPPVKQKHKGQWAYVEYIPAWTDPLWQDKDSRVQDKDNPSHILRRRDWIKSVRPAQLPQDRPQNPSAFALRYGVYPDRLDGRSRLTPTRGAFRSFKYDGVVVPNMNADVVIAQAENYAATVGLAGVDGLLEVYSDLRGGGGNERERVLVRALEGMRDDEDWQMMMFQGMTTHEV</sequence>
<feature type="region of interest" description="Disordered" evidence="1">
    <location>
        <begin position="1"/>
        <end position="57"/>
    </location>
</feature>
<organism evidence="2 3">
    <name type="scientific">Colletotrichum salicis</name>
    <dbReference type="NCBI Taxonomy" id="1209931"/>
    <lineage>
        <taxon>Eukaryota</taxon>
        <taxon>Fungi</taxon>
        <taxon>Dikarya</taxon>
        <taxon>Ascomycota</taxon>
        <taxon>Pezizomycotina</taxon>
        <taxon>Sordariomycetes</taxon>
        <taxon>Hypocreomycetidae</taxon>
        <taxon>Glomerellales</taxon>
        <taxon>Glomerellaceae</taxon>
        <taxon>Colletotrichum</taxon>
        <taxon>Colletotrichum acutatum species complex</taxon>
    </lineage>
</organism>
<proteinExistence type="predicted"/>
<evidence type="ECO:0000313" key="3">
    <source>
        <dbReference type="Proteomes" id="UP000070121"/>
    </source>
</evidence>
<keyword evidence="3" id="KW-1185">Reference proteome</keyword>
<feature type="compositionally biased region" description="Basic and acidic residues" evidence="1">
    <location>
        <begin position="1"/>
        <end position="29"/>
    </location>
</feature>
<name>A0A135UJ42_9PEZI</name>
<protein>
    <submittedName>
        <fullName evidence="2">Uncharacterized protein</fullName>
    </submittedName>
</protein>
<dbReference type="OrthoDB" id="3497519at2759"/>
<reference evidence="2 3" key="1">
    <citation type="submission" date="2014-02" db="EMBL/GenBank/DDBJ databases">
        <title>The genome sequence of Colletotrichum salicis CBS 607.94.</title>
        <authorList>
            <person name="Baroncelli R."/>
            <person name="Thon M.R."/>
        </authorList>
    </citation>
    <scope>NUCLEOTIDE SEQUENCE [LARGE SCALE GENOMIC DNA]</scope>
    <source>
        <strain evidence="2 3">CBS 607.94</strain>
    </source>
</reference>
<dbReference type="STRING" id="1209931.A0A135UJ42"/>
<feature type="compositionally biased region" description="Polar residues" evidence="1">
    <location>
        <begin position="41"/>
        <end position="57"/>
    </location>
</feature>